<evidence type="ECO:0000313" key="1">
    <source>
        <dbReference type="EMBL" id="KAK9733948.1"/>
    </source>
</evidence>
<comment type="caution">
    <text evidence="1">The sequence shown here is derived from an EMBL/GenBank/DDBJ whole genome shotgun (WGS) entry which is preliminary data.</text>
</comment>
<organism evidence="1 2">
    <name type="scientific">Saponaria officinalis</name>
    <name type="common">Common soapwort</name>
    <name type="synonym">Lychnis saponaria</name>
    <dbReference type="NCBI Taxonomy" id="3572"/>
    <lineage>
        <taxon>Eukaryota</taxon>
        <taxon>Viridiplantae</taxon>
        <taxon>Streptophyta</taxon>
        <taxon>Embryophyta</taxon>
        <taxon>Tracheophyta</taxon>
        <taxon>Spermatophyta</taxon>
        <taxon>Magnoliopsida</taxon>
        <taxon>eudicotyledons</taxon>
        <taxon>Gunneridae</taxon>
        <taxon>Pentapetalae</taxon>
        <taxon>Caryophyllales</taxon>
        <taxon>Caryophyllaceae</taxon>
        <taxon>Caryophylleae</taxon>
        <taxon>Saponaria</taxon>
    </lineage>
</organism>
<dbReference type="AlphaFoldDB" id="A0AAW1LK63"/>
<dbReference type="PANTHER" id="PTHR31170">
    <property type="entry name" value="BNAC04G53230D PROTEIN"/>
    <property type="match status" value="1"/>
</dbReference>
<reference evidence="1" key="1">
    <citation type="submission" date="2024-03" db="EMBL/GenBank/DDBJ databases">
        <title>WGS assembly of Saponaria officinalis var. Norfolk2.</title>
        <authorList>
            <person name="Jenkins J."/>
            <person name="Shu S."/>
            <person name="Grimwood J."/>
            <person name="Barry K."/>
            <person name="Goodstein D."/>
            <person name="Schmutz J."/>
            <person name="Leebens-Mack J."/>
            <person name="Osbourn A."/>
        </authorList>
    </citation>
    <scope>NUCLEOTIDE SEQUENCE [LARGE SCALE GENOMIC DNA]</scope>
    <source>
        <strain evidence="1">JIC</strain>
    </source>
</reference>
<accession>A0AAW1LK63</accession>
<dbReference type="Pfam" id="PF03140">
    <property type="entry name" value="DUF247"/>
    <property type="match status" value="1"/>
</dbReference>
<keyword evidence="2" id="KW-1185">Reference proteome</keyword>
<dbReference type="InterPro" id="IPR004158">
    <property type="entry name" value="DUF247_pln"/>
</dbReference>
<dbReference type="Proteomes" id="UP001443914">
    <property type="component" value="Unassembled WGS sequence"/>
</dbReference>
<sequence length="342" mass="39357">MGLPYYTMDYGLDISQHDAIKKVEEKAKKYYQQDLGHLSSDEFVEMIMLDAFLILELFRCSPKVVKCNDLKAPLVFDPRMIDDILLDMVMLENQIPPFILDTLLELGCIVAGNPNVEPKEHVVSLALNLFNSEWLAVMSCAPLSAIELQELKSSLQSAECLHVLDVFRRSPLLHGPPHNPSSPNKSLWRLCDKLIPECLKKQYHANQDCKRRRRDRQVIHRVTELREAGVKFRKRNTSRFWDIEFKNGVLEIPSIWIQDGTVAILLNLAAFEHCHLKISDAVIASYAVFMECLIKSSEDVIYLHRHGIIQHLLGHDDEVVDTFKCLQGDVSRYKWRSLCKNC</sequence>
<dbReference type="PANTHER" id="PTHR31170:SF25">
    <property type="entry name" value="BNAA09G04570D PROTEIN"/>
    <property type="match status" value="1"/>
</dbReference>
<evidence type="ECO:0000313" key="2">
    <source>
        <dbReference type="Proteomes" id="UP001443914"/>
    </source>
</evidence>
<gene>
    <name evidence="1" type="ORF">RND81_04G102900</name>
</gene>
<proteinExistence type="predicted"/>
<protein>
    <submittedName>
        <fullName evidence="1">Uncharacterized protein</fullName>
    </submittedName>
</protein>
<name>A0AAW1LK63_SAPOF</name>
<dbReference type="EMBL" id="JBDFQZ010000004">
    <property type="protein sequence ID" value="KAK9733948.1"/>
    <property type="molecule type" value="Genomic_DNA"/>
</dbReference>